<dbReference type="PANTHER" id="PTHR42967:SF1">
    <property type="entry name" value="MBL FOLD METALLO-HYDROLASE"/>
    <property type="match status" value="1"/>
</dbReference>
<sequence>MELIYIGHSGFAVLGEGFTIVIDYYRDPADVHSFLLTRPGAFYVLSSHVHADHFNPEVLSWKTIRPDILYLFSKDILESRRAAEREAVFLEKGDVYQDDLIRVKAFGSTDAGISFLINMAEKRIFHAGDLNNWHWKEESTLAESRQAEADFKAELEEVVSEASSVDLAMFPVDPRLGKEYMLGAEQFVDRIKTDVFVPMHFDQAYGRAAAFGTYAKVRGIRFVAWTKEGERIDF</sequence>
<proteinExistence type="predicted"/>
<accession>A0A0C3RAU4</accession>
<comment type="caution">
    <text evidence="1">The sequence shown here is derived from an EMBL/GenBank/DDBJ whole genome shotgun (WGS) entry which is preliminary data.</text>
</comment>
<dbReference type="GO" id="GO:0016787">
    <property type="term" value="F:hydrolase activity"/>
    <property type="evidence" value="ECO:0007669"/>
    <property type="project" value="UniProtKB-KW"/>
</dbReference>
<name>A0A0C3RAU4_9PORP</name>
<keyword evidence="2" id="KW-1185">Reference proteome</keyword>
<dbReference type="AlphaFoldDB" id="A0A0C3RAU4"/>
<dbReference type="Pfam" id="PF13483">
    <property type="entry name" value="Lactamase_B_3"/>
    <property type="match status" value="1"/>
</dbReference>
<organism evidence="1 2">
    <name type="scientific">Sanguibacteroides justesenii</name>
    <dbReference type="NCBI Taxonomy" id="1547597"/>
    <lineage>
        <taxon>Bacteria</taxon>
        <taxon>Pseudomonadati</taxon>
        <taxon>Bacteroidota</taxon>
        <taxon>Bacteroidia</taxon>
        <taxon>Bacteroidales</taxon>
        <taxon>Porphyromonadaceae</taxon>
        <taxon>Sanguibacteroides</taxon>
    </lineage>
</organism>
<evidence type="ECO:0000313" key="2">
    <source>
        <dbReference type="Proteomes" id="UP000031980"/>
    </source>
</evidence>
<dbReference type="PANTHER" id="PTHR42967">
    <property type="entry name" value="METAL DEPENDENT HYDROLASE"/>
    <property type="match status" value="1"/>
</dbReference>
<keyword evidence="1" id="KW-0378">Hydrolase</keyword>
<reference evidence="1 2" key="1">
    <citation type="submission" date="2014-07" db="EMBL/GenBank/DDBJ databases">
        <title>Porphyromonadaceae bacterium OUH 308042 = ATCC BAA-2681 = DSM 28342 draft genome.</title>
        <authorList>
            <person name="Sydenham T.V."/>
            <person name="Hasman H."/>
            <person name="Justensen U.S."/>
        </authorList>
    </citation>
    <scope>NUCLEOTIDE SEQUENCE [LARGE SCALE GENOMIC DNA]</scope>
    <source>
        <strain evidence="1 2">OUH 308042</strain>
    </source>
</reference>
<dbReference type="SUPFAM" id="SSF56281">
    <property type="entry name" value="Metallo-hydrolase/oxidoreductase"/>
    <property type="match status" value="1"/>
</dbReference>
<dbReference type="Proteomes" id="UP000031980">
    <property type="component" value="Unassembled WGS sequence"/>
</dbReference>
<dbReference type="OrthoDB" id="36975at2"/>
<dbReference type="RefSeq" id="WP_041505576.1">
    <property type="nucleotide sequence ID" value="NZ_JPIU01000050.1"/>
</dbReference>
<gene>
    <name evidence="1" type="ORF">BA92_14225</name>
</gene>
<dbReference type="InterPro" id="IPR036866">
    <property type="entry name" value="RibonucZ/Hydroxyglut_hydro"/>
</dbReference>
<evidence type="ECO:0000313" key="1">
    <source>
        <dbReference type="EMBL" id="KIO42706.1"/>
    </source>
</evidence>
<protein>
    <submittedName>
        <fullName evidence="1">Hydrolase</fullName>
    </submittedName>
</protein>
<dbReference type="EMBL" id="JPIU01000050">
    <property type="protein sequence ID" value="KIO42706.1"/>
    <property type="molecule type" value="Genomic_DNA"/>
</dbReference>
<dbReference type="Gene3D" id="3.60.15.10">
    <property type="entry name" value="Ribonuclease Z/Hydroxyacylglutathione hydrolase-like"/>
    <property type="match status" value="1"/>
</dbReference>